<dbReference type="RefSeq" id="XP_024327107.1">
    <property type="nucleotide sequence ID" value="XM_024465284.1"/>
</dbReference>
<feature type="transmembrane region" description="Helical" evidence="1">
    <location>
        <begin position="12"/>
        <end position="35"/>
    </location>
</feature>
<proteinExistence type="predicted"/>
<dbReference type="AlphaFoldDB" id="A0A177AKM4"/>
<feature type="transmembrane region" description="Helical" evidence="1">
    <location>
        <begin position="86"/>
        <end position="110"/>
    </location>
</feature>
<name>A0A177AKM4_9PEZI</name>
<organism evidence="2">
    <name type="scientific">Pseudogymnoascus destructans</name>
    <dbReference type="NCBI Taxonomy" id="655981"/>
    <lineage>
        <taxon>Eukaryota</taxon>
        <taxon>Fungi</taxon>
        <taxon>Dikarya</taxon>
        <taxon>Ascomycota</taxon>
        <taxon>Pezizomycotina</taxon>
        <taxon>Leotiomycetes</taxon>
        <taxon>Thelebolales</taxon>
        <taxon>Thelebolaceae</taxon>
        <taxon>Pseudogymnoascus</taxon>
    </lineage>
</organism>
<keyword evidence="1" id="KW-0812">Transmembrane</keyword>
<accession>A0A177AKM4</accession>
<keyword evidence="1" id="KW-1133">Transmembrane helix</keyword>
<evidence type="ECO:0000256" key="1">
    <source>
        <dbReference type="SAM" id="Phobius"/>
    </source>
</evidence>
<keyword evidence="1" id="KW-0472">Membrane</keyword>
<evidence type="ECO:0000313" key="2">
    <source>
        <dbReference type="EMBL" id="OAF61833.1"/>
    </source>
</evidence>
<dbReference type="EMBL" id="KV441388">
    <property type="protein sequence ID" value="OAF61833.1"/>
    <property type="molecule type" value="Genomic_DNA"/>
</dbReference>
<reference evidence="2" key="1">
    <citation type="submission" date="2016-03" db="EMBL/GenBank/DDBJ databases">
        <title>Updated assembly of Pseudogymnoascus destructans, the fungus causing white-nose syndrome of bats.</title>
        <authorList>
            <person name="Palmer J.M."/>
            <person name="Drees K.P."/>
            <person name="Foster J.T."/>
            <person name="Lindner D.L."/>
        </authorList>
    </citation>
    <scope>NUCLEOTIDE SEQUENCE [LARGE SCALE GENOMIC DNA]</scope>
    <source>
        <strain evidence="2">20631-21</strain>
    </source>
</reference>
<dbReference type="Proteomes" id="UP000077154">
    <property type="component" value="Unassembled WGS sequence"/>
</dbReference>
<dbReference type="GeneID" id="36284698"/>
<sequence>MLPNCGLQSLRGVRSFFAVSLGATSAVFSVLAYWLSELPPRYVGASSASTTPVSAGASTSPSSVSIGSCSSENTSELSGPSALLQVWTQGLAVITLCSMTAIICFVSAIFSMRLISPISTHRPTPIVHRDSHIHRHKPSPTMPIKSHYTRQLILHLLLYNHRPHRLLQPHHRLQDSSQRAPAFAVHLNNIGEQELRLLDSHYLAVRVSVVESAVFE</sequence>
<gene>
    <name evidence="2" type="ORF">VC83_01609</name>
</gene>
<protein>
    <submittedName>
        <fullName evidence="2">Uncharacterized protein</fullName>
    </submittedName>
</protein>